<feature type="transmembrane region" description="Helical" evidence="6">
    <location>
        <begin position="87"/>
        <end position="107"/>
    </location>
</feature>
<feature type="transmembrane region" description="Helical" evidence="6">
    <location>
        <begin position="171"/>
        <end position="191"/>
    </location>
</feature>
<organism evidence="7 8">
    <name type="scientific">Geothrix edaphica</name>
    <dbReference type="NCBI Taxonomy" id="2927976"/>
    <lineage>
        <taxon>Bacteria</taxon>
        <taxon>Pseudomonadati</taxon>
        <taxon>Acidobacteriota</taxon>
        <taxon>Holophagae</taxon>
        <taxon>Holophagales</taxon>
        <taxon>Holophagaceae</taxon>
        <taxon>Geothrix</taxon>
    </lineage>
</organism>
<feature type="transmembrane region" description="Helical" evidence="6">
    <location>
        <begin position="147"/>
        <end position="165"/>
    </location>
</feature>
<dbReference type="EMBL" id="BSDC01000004">
    <property type="protein sequence ID" value="GLH68344.1"/>
    <property type="molecule type" value="Genomic_DNA"/>
</dbReference>
<evidence type="ECO:0000256" key="2">
    <source>
        <dbReference type="ARBA" id="ARBA00022475"/>
    </source>
</evidence>
<evidence type="ECO:0000313" key="8">
    <source>
        <dbReference type="Proteomes" id="UP001165044"/>
    </source>
</evidence>
<keyword evidence="8" id="KW-1185">Reference proteome</keyword>
<evidence type="ECO:0000256" key="5">
    <source>
        <dbReference type="ARBA" id="ARBA00023136"/>
    </source>
</evidence>
<feature type="transmembrane region" description="Helical" evidence="6">
    <location>
        <begin position="50"/>
        <end position="75"/>
    </location>
</feature>
<comment type="subcellular location">
    <subcellularLocation>
        <location evidence="1">Cell membrane</location>
        <topology evidence="1">Multi-pass membrane protein</topology>
    </subcellularLocation>
</comment>
<evidence type="ECO:0000256" key="6">
    <source>
        <dbReference type="SAM" id="Phobius"/>
    </source>
</evidence>
<dbReference type="RefSeq" id="WP_285610203.1">
    <property type="nucleotide sequence ID" value="NZ_BSDC01000004.1"/>
</dbReference>
<protein>
    <submittedName>
        <fullName evidence="7">Hydrogenase</fullName>
    </submittedName>
</protein>
<dbReference type="InterPro" id="IPR038730">
    <property type="entry name" value="HyfE-like"/>
</dbReference>
<dbReference type="PANTHER" id="PTHR38601">
    <property type="entry name" value="HYDROGENASE-4 COMPONENT E"/>
    <property type="match status" value="1"/>
</dbReference>
<evidence type="ECO:0000256" key="4">
    <source>
        <dbReference type="ARBA" id="ARBA00022989"/>
    </source>
</evidence>
<keyword evidence="2" id="KW-1003">Cell membrane</keyword>
<evidence type="ECO:0000313" key="7">
    <source>
        <dbReference type="EMBL" id="GLH68344.1"/>
    </source>
</evidence>
<proteinExistence type="predicted"/>
<gene>
    <name evidence="7" type="primary">ehrC</name>
    <name evidence="7" type="ORF">GETHED_27080</name>
</gene>
<keyword evidence="4 6" id="KW-1133">Transmembrane helix</keyword>
<sequence>MLPDLLIALTMLSNFSLVATSRVAKAIQFAVLQGVLLGLMPLAMGLGRHFHIVLLAIAAVTVKGWLIPFLFRRALKQVHIQREVDPYIGYTVSLMLCALGTGLSLVLAHNLPLKAGTEYTLLVPASLATLFTGFLLLVSRRKALTQVVGYLVLENGIYLFGLLLVEDMPALVEAGILLDLFVGIFVMGIVINHIRVAFDSTDTRHLAELKD</sequence>
<evidence type="ECO:0000256" key="1">
    <source>
        <dbReference type="ARBA" id="ARBA00004651"/>
    </source>
</evidence>
<comment type="caution">
    <text evidence="7">The sequence shown here is derived from an EMBL/GenBank/DDBJ whole genome shotgun (WGS) entry which is preliminary data.</text>
</comment>
<dbReference type="PANTHER" id="PTHR38601:SF1">
    <property type="entry name" value="HYDROGENASE-4 COMPONENT E"/>
    <property type="match status" value="1"/>
</dbReference>
<evidence type="ECO:0000256" key="3">
    <source>
        <dbReference type="ARBA" id="ARBA00022692"/>
    </source>
</evidence>
<keyword evidence="3 6" id="KW-0812">Transmembrane</keyword>
<accession>A0ABQ5Q1K4</accession>
<keyword evidence="5 6" id="KW-0472">Membrane</keyword>
<feature type="transmembrane region" description="Helical" evidence="6">
    <location>
        <begin position="119"/>
        <end position="138"/>
    </location>
</feature>
<dbReference type="Proteomes" id="UP001165044">
    <property type="component" value="Unassembled WGS sequence"/>
</dbReference>
<reference evidence="7" key="1">
    <citation type="journal article" date="2023" name="Antonie Van Leeuwenhoek">
        <title>Mesoterricola silvestris gen. nov., sp. nov., Mesoterricola sediminis sp. nov., Geothrix oryzae sp. nov., Geothrix edaphica sp. nov., Geothrix rubra sp. nov., and Geothrix limicola sp. nov., six novel members of Acidobacteriota isolated from soils.</title>
        <authorList>
            <person name="Itoh H."/>
            <person name="Sugisawa Y."/>
            <person name="Mise K."/>
            <person name="Xu Z."/>
            <person name="Kuniyasu M."/>
            <person name="Ushijima N."/>
            <person name="Kawano K."/>
            <person name="Kobayashi E."/>
            <person name="Shiratori Y."/>
            <person name="Masuda Y."/>
            <person name="Senoo K."/>
        </authorList>
    </citation>
    <scope>NUCLEOTIDE SEQUENCE</scope>
    <source>
        <strain evidence="7">Red802</strain>
    </source>
</reference>
<name>A0ABQ5Q1K4_9BACT</name>